<proteinExistence type="predicted"/>
<feature type="region of interest" description="Disordered" evidence="1">
    <location>
        <begin position="1"/>
        <end position="26"/>
    </location>
</feature>
<comment type="caution">
    <text evidence="2">The sequence shown here is derived from an EMBL/GenBank/DDBJ whole genome shotgun (WGS) entry which is preliminary data.</text>
</comment>
<dbReference type="Proteomes" id="UP000247409">
    <property type="component" value="Unassembled WGS sequence"/>
</dbReference>
<name>A0A2V3J5Y4_9FLOR</name>
<sequence length="308" mass="33591">MEAMNSAKKPAHGLGETRKKNLSSKTLLRPMSAFKSKLRAFVRKLAGKSKKEKVDCNSPNVEPVSSGTLVMVPDVDLKDVHGISASDRDVFAPDGAVNATSLSPLLGEETFITTSLQEAKASTQVIEFIGDDLTTVVSTTDFGEQADDVPHRVKSKLPSEETLPFIEPGSVRNIIKKLNSVSCFEFRQASLFLQDKNVLQQATTGEHLELHIDSCGSQRLGSRSTKAASDISLLSQSSCGCGTSDLSHTSEALEINTSERVALLRCLFQEEDSPSFFQCGFDVSSVRKLPKSDHVDFKNIEEPTRLRI</sequence>
<keyword evidence="3" id="KW-1185">Reference proteome</keyword>
<evidence type="ECO:0000313" key="2">
    <source>
        <dbReference type="EMBL" id="PXF49836.1"/>
    </source>
</evidence>
<evidence type="ECO:0000256" key="1">
    <source>
        <dbReference type="SAM" id="MobiDB-lite"/>
    </source>
</evidence>
<dbReference type="EMBL" id="NBIV01000002">
    <property type="protein sequence ID" value="PXF49836.1"/>
    <property type="molecule type" value="Genomic_DNA"/>
</dbReference>
<reference evidence="2 3" key="1">
    <citation type="journal article" date="2018" name="Mol. Biol. Evol.">
        <title>Analysis of the draft genome of the red seaweed Gracilariopsis chorda provides insights into genome size evolution in Rhodophyta.</title>
        <authorList>
            <person name="Lee J."/>
            <person name="Yang E.C."/>
            <person name="Graf L."/>
            <person name="Yang J.H."/>
            <person name="Qiu H."/>
            <person name="Zel Zion U."/>
            <person name="Chan C.X."/>
            <person name="Stephens T.G."/>
            <person name="Weber A.P.M."/>
            <person name="Boo G.H."/>
            <person name="Boo S.M."/>
            <person name="Kim K.M."/>
            <person name="Shin Y."/>
            <person name="Jung M."/>
            <person name="Lee S.J."/>
            <person name="Yim H.S."/>
            <person name="Lee J.H."/>
            <person name="Bhattacharya D."/>
            <person name="Yoon H.S."/>
        </authorList>
    </citation>
    <scope>NUCLEOTIDE SEQUENCE [LARGE SCALE GENOMIC DNA]</scope>
    <source>
        <strain evidence="2 3">SKKU-2015</strain>
        <tissue evidence="2">Whole body</tissue>
    </source>
</reference>
<dbReference type="AlphaFoldDB" id="A0A2V3J5Y4"/>
<organism evidence="2 3">
    <name type="scientific">Gracilariopsis chorda</name>
    <dbReference type="NCBI Taxonomy" id="448386"/>
    <lineage>
        <taxon>Eukaryota</taxon>
        <taxon>Rhodophyta</taxon>
        <taxon>Florideophyceae</taxon>
        <taxon>Rhodymeniophycidae</taxon>
        <taxon>Gracilariales</taxon>
        <taxon>Gracilariaceae</taxon>
        <taxon>Gracilariopsis</taxon>
    </lineage>
</organism>
<protein>
    <submittedName>
        <fullName evidence="2">Uncharacterized protein</fullName>
    </submittedName>
</protein>
<accession>A0A2V3J5Y4</accession>
<gene>
    <name evidence="2" type="ORF">BWQ96_00488</name>
</gene>
<evidence type="ECO:0000313" key="3">
    <source>
        <dbReference type="Proteomes" id="UP000247409"/>
    </source>
</evidence>